<dbReference type="Pfam" id="PF05199">
    <property type="entry name" value="GMC_oxred_C"/>
    <property type="match status" value="1"/>
</dbReference>
<comment type="cofactor">
    <cofactor evidence="1">
        <name>FAD</name>
        <dbReference type="ChEBI" id="CHEBI:57692"/>
    </cofactor>
</comment>
<evidence type="ECO:0000256" key="2">
    <source>
        <dbReference type="ARBA" id="ARBA00010790"/>
    </source>
</evidence>
<evidence type="ECO:0000259" key="5">
    <source>
        <dbReference type="PROSITE" id="PS00624"/>
    </source>
</evidence>
<dbReference type="InterPro" id="IPR036188">
    <property type="entry name" value="FAD/NAD-bd_sf"/>
</dbReference>
<dbReference type="GO" id="GO:0016614">
    <property type="term" value="F:oxidoreductase activity, acting on CH-OH group of donors"/>
    <property type="evidence" value="ECO:0007669"/>
    <property type="project" value="InterPro"/>
</dbReference>
<evidence type="ECO:0000256" key="3">
    <source>
        <dbReference type="ARBA" id="ARBA00022630"/>
    </source>
</evidence>
<accession>A0A9N8E036</accession>
<gene>
    <name evidence="6" type="ORF">SEMRO_486_G152690.1</name>
</gene>
<dbReference type="PANTHER" id="PTHR11552:SF147">
    <property type="entry name" value="CHOLINE DEHYDROGENASE, MITOCHONDRIAL"/>
    <property type="match status" value="1"/>
</dbReference>
<protein>
    <submittedName>
        <fullName evidence="6">Uncharacterized GMC-type oxidoreductase</fullName>
    </submittedName>
</protein>
<feature type="domain" description="Glucose-methanol-choline oxidoreductase N-terminal" evidence="5">
    <location>
        <begin position="247"/>
        <end position="261"/>
    </location>
</feature>
<dbReference type="GO" id="GO:0050660">
    <property type="term" value="F:flavin adenine dinucleotide binding"/>
    <property type="evidence" value="ECO:0007669"/>
    <property type="project" value="InterPro"/>
</dbReference>
<comment type="similarity">
    <text evidence="2">Belongs to the GMC oxidoreductase family.</text>
</comment>
<organism evidence="6 7">
    <name type="scientific">Seminavis robusta</name>
    <dbReference type="NCBI Taxonomy" id="568900"/>
    <lineage>
        <taxon>Eukaryota</taxon>
        <taxon>Sar</taxon>
        <taxon>Stramenopiles</taxon>
        <taxon>Ochrophyta</taxon>
        <taxon>Bacillariophyta</taxon>
        <taxon>Bacillariophyceae</taxon>
        <taxon>Bacillariophycidae</taxon>
        <taxon>Naviculales</taxon>
        <taxon>Naviculaceae</taxon>
        <taxon>Seminavis</taxon>
    </lineage>
</organism>
<dbReference type="OrthoDB" id="269227at2759"/>
<evidence type="ECO:0000313" key="6">
    <source>
        <dbReference type="EMBL" id="CAB9511470.1"/>
    </source>
</evidence>
<reference evidence="6" key="1">
    <citation type="submission" date="2020-06" db="EMBL/GenBank/DDBJ databases">
        <authorList>
            <consortium name="Plant Systems Biology data submission"/>
        </authorList>
    </citation>
    <scope>NUCLEOTIDE SEQUENCE</scope>
    <source>
        <strain evidence="6">D6</strain>
    </source>
</reference>
<dbReference type="Pfam" id="PF00732">
    <property type="entry name" value="GMC_oxred_N"/>
    <property type="match status" value="2"/>
</dbReference>
<dbReference type="Proteomes" id="UP001153069">
    <property type="component" value="Unassembled WGS sequence"/>
</dbReference>
<evidence type="ECO:0000256" key="4">
    <source>
        <dbReference type="ARBA" id="ARBA00022827"/>
    </source>
</evidence>
<keyword evidence="3" id="KW-0285">Flavoprotein</keyword>
<dbReference type="EMBL" id="CAICTM010000485">
    <property type="protein sequence ID" value="CAB9511470.1"/>
    <property type="molecule type" value="Genomic_DNA"/>
</dbReference>
<dbReference type="Gene3D" id="3.30.410.40">
    <property type="match status" value="1"/>
</dbReference>
<sequence>MGFLRGLLEPYIHNNTCSKEGQGFPFSVAIVERGPKDYYSNSQQRDLSRWFEAAHQDCSSSVSILSAMVSGRQMSIPVGRGVGGGSNINAGLCMAPPLSDWKDWPEPWRTDLPVSVRKLQQHLAKNGCLCDAATGRPISVQDLSSPGTPTTPCLARQTIGNNDNSRMINSVERVNYYQGLLEPLLLLLQGNAKQSTPFHWYYNTEAQRLLFDAETTCNRVSGIEVMKVPDGSYTRLSARKEVILCAGAIETPALLLVSGIGTGSISNKSSHHLRDHVILPRVMLGPPPFWNSTINGIHSIQSTIVETNKFLILTSTTKPEIALHYMTRVFQKYWFSMLASGELSQRLWHILEQLLRLLVLYSPVYWIMMYGFTTINLALVNPASKGSLCLKPKTGELLLYNVPPCRKDFDVHIEPGYLTQSTDVEALWKGWVASNFVLDRHQGWEVYPGRIFRFLQSWLGTTEIPTRSQTTVPTWFSQYAHDHCLPFFHWCGSCAMKPPSDAADTTGSRGNNTWVVDADMKVRGVQSLRICDASVLPNNLSVPPALTCAAMGHRLASTMHGRTQ</sequence>
<keyword evidence="4" id="KW-0274">FAD</keyword>
<dbReference type="PROSITE" id="PS00624">
    <property type="entry name" value="GMC_OXRED_2"/>
    <property type="match status" value="1"/>
</dbReference>
<evidence type="ECO:0000256" key="1">
    <source>
        <dbReference type="ARBA" id="ARBA00001974"/>
    </source>
</evidence>
<dbReference type="InterPro" id="IPR007867">
    <property type="entry name" value="GMC_OxRtase_C"/>
</dbReference>
<dbReference type="AlphaFoldDB" id="A0A9N8E036"/>
<name>A0A9N8E036_9STRA</name>
<dbReference type="PANTHER" id="PTHR11552">
    <property type="entry name" value="GLUCOSE-METHANOL-CHOLINE GMC OXIDOREDUCTASE"/>
    <property type="match status" value="1"/>
</dbReference>
<dbReference type="InterPro" id="IPR000172">
    <property type="entry name" value="GMC_OxRdtase_N"/>
</dbReference>
<dbReference type="Gene3D" id="3.50.50.60">
    <property type="entry name" value="FAD/NAD(P)-binding domain"/>
    <property type="match status" value="2"/>
</dbReference>
<proteinExistence type="inferred from homology"/>
<dbReference type="PIRSF" id="PIRSF000137">
    <property type="entry name" value="Alcohol_oxidase"/>
    <property type="match status" value="1"/>
</dbReference>
<keyword evidence="7" id="KW-1185">Reference proteome</keyword>
<dbReference type="InterPro" id="IPR012132">
    <property type="entry name" value="GMC_OxRdtase"/>
</dbReference>
<evidence type="ECO:0000313" key="7">
    <source>
        <dbReference type="Proteomes" id="UP001153069"/>
    </source>
</evidence>
<dbReference type="SUPFAM" id="SSF51905">
    <property type="entry name" value="FAD/NAD(P)-binding domain"/>
    <property type="match status" value="1"/>
</dbReference>
<comment type="caution">
    <text evidence="6">The sequence shown here is derived from an EMBL/GenBank/DDBJ whole genome shotgun (WGS) entry which is preliminary data.</text>
</comment>